<dbReference type="GO" id="GO:0016787">
    <property type="term" value="F:hydrolase activity"/>
    <property type="evidence" value="ECO:0007669"/>
    <property type="project" value="UniProtKB-KW"/>
</dbReference>
<dbReference type="InterPro" id="IPR037057">
    <property type="entry name" value="DNA_rep_MutH/T2_RE_sf"/>
</dbReference>
<comment type="similarity">
    <text evidence="7">Belongs to the MutH family.</text>
</comment>
<dbReference type="GO" id="GO:0006304">
    <property type="term" value="P:DNA modification"/>
    <property type="evidence" value="ECO:0007669"/>
    <property type="project" value="InterPro"/>
</dbReference>
<dbReference type="SUPFAM" id="SSF52980">
    <property type="entry name" value="Restriction endonuclease-like"/>
    <property type="match status" value="1"/>
</dbReference>
<evidence type="ECO:0000256" key="1">
    <source>
        <dbReference type="ARBA" id="ARBA00022490"/>
    </source>
</evidence>
<dbReference type="RefSeq" id="WP_126519901.1">
    <property type="nucleotide sequence ID" value="NZ_RXNU01000004.1"/>
</dbReference>
<evidence type="ECO:0000256" key="5">
    <source>
        <dbReference type="ARBA" id="ARBA00022801"/>
    </source>
</evidence>
<evidence type="ECO:0000256" key="7">
    <source>
        <dbReference type="HAMAP-Rule" id="MF_00759"/>
    </source>
</evidence>
<dbReference type="InterPro" id="IPR004230">
    <property type="entry name" value="DNA_mismatch_repair_MutH"/>
</dbReference>
<feature type="domain" description="DNA mismatch repair MutH/Type II restriction enzyme Sau3AI" evidence="8">
    <location>
        <begin position="56"/>
        <end position="154"/>
    </location>
</feature>
<keyword evidence="10" id="KW-1185">Reference proteome</keyword>
<evidence type="ECO:0000256" key="2">
    <source>
        <dbReference type="ARBA" id="ARBA00022722"/>
    </source>
</evidence>
<dbReference type="Pfam" id="PF02976">
    <property type="entry name" value="MutH"/>
    <property type="match status" value="1"/>
</dbReference>
<dbReference type="InterPro" id="IPR011335">
    <property type="entry name" value="Restrct_endonuc-II-like"/>
</dbReference>
<evidence type="ECO:0000259" key="8">
    <source>
        <dbReference type="SMART" id="SM00927"/>
    </source>
</evidence>
<accession>A0A431WTS1</accession>
<dbReference type="HAMAP" id="MF_00759">
    <property type="entry name" value="MutH"/>
    <property type="match status" value="1"/>
</dbReference>
<gene>
    <name evidence="7 9" type="primary">mutH</name>
    <name evidence="9" type="ORF">EKG38_08810</name>
</gene>
<evidence type="ECO:0000256" key="4">
    <source>
        <dbReference type="ARBA" id="ARBA00022763"/>
    </source>
</evidence>
<dbReference type="Proteomes" id="UP000267448">
    <property type="component" value="Unassembled WGS sequence"/>
</dbReference>
<dbReference type="GO" id="GO:0004519">
    <property type="term" value="F:endonuclease activity"/>
    <property type="evidence" value="ECO:0007669"/>
    <property type="project" value="UniProtKB-UniRule"/>
</dbReference>
<comment type="subcellular location">
    <subcellularLocation>
        <location evidence="7">Cytoplasm</location>
    </subcellularLocation>
</comment>
<dbReference type="GO" id="GO:0003677">
    <property type="term" value="F:DNA binding"/>
    <property type="evidence" value="ECO:0007669"/>
    <property type="project" value="InterPro"/>
</dbReference>
<dbReference type="SMART" id="SM00927">
    <property type="entry name" value="MutH"/>
    <property type="match status" value="1"/>
</dbReference>
<dbReference type="AlphaFoldDB" id="A0A431WTS1"/>
<sequence length="228" mass="25355">MKTTPKPPHSIEELMLRANNMAGLTLGQLADSHGLSTPLNLKRDKGWVGQLIEHELGAIAGSKPQQDFLHLGIELKTIPVDSKGKPMETTYVTVAPLVNIQGLTWENSVVCHKLQTVLWVPVQGERQIPVTDRKIGTPILWTPNSDEIALLKQDWEEIMEFISLGQVQQLTARHGEVLQLRPKGANSRSVTQSIAQDGSTTMTNPRGFYLKTQFTQAILTRFFGYPPL</sequence>
<organism evidence="9 10">
    <name type="scientific">Shewanella canadensis</name>
    <dbReference type="NCBI Taxonomy" id="271096"/>
    <lineage>
        <taxon>Bacteria</taxon>
        <taxon>Pseudomonadati</taxon>
        <taxon>Pseudomonadota</taxon>
        <taxon>Gammaproteobacteria</taxon>
        <taxon>Alteromonadales</taxon>
        <taxon>Shewanellaceae</taxon>
        <taxon>Shewanella</taxon>
    </lineage>
</organism>
<reference evidence="9 10" key="1">
    <citation type="submission" date="2018-12" db="EMBL/GenBank/DDBJ databases">
        <authorList>
            <person name="Yu L."/>
        </authorList>
    </citation>
    <scope>NUCLEOTIDE SEQUENCE [LARGE SCALE GENOMIC DNA]</scope>
    <source>
        <strain evidence="9 10">HAW-EB2</strain>
    </source>
</reference>
<dbReference type="NCBIfam" id="TIGR02248">
    <property type="entry name" value="mutH_TIGR"/>
    <property type="match status" value="1"/>
</dbReference>
<keyword evidence="5 7" id="KW-0378">Hydrolase</keyword>
<dbReference type="CDD" id="cd00583">
    <property type="entry name" value="MutH-like"/>
    <property type="match status" value="1"/>
</dbReference>
<dbReference type="InterPro" id="IPR011337">
    <property type="entry name" value="DNA_rep_MutH/RE_typeII_Sau3AI"/>
</dbReference>
<dbReference type="GO" id="GO:0005737">
    <property type="term" value="C:cytoplasm"/>
    <property type="evidence" value="ECO:0007669"/>
    <property type="project" value="UniProtKB-SubCell"/>
</dbReference>
<proteinExistence type="inferred from homology"/>
<keyword evidence="4 7" id="KW-0227">DNA damage</keyword>
<dbReference type="NCBIfam" id="NF003458">
    <property type="entry name" value="PRK05070.1"/>
    <property type="match status" value="1"/>
</dbReference>
<keyword evidence="1 7" id="KW-0963">Cytoplasm</keyword>
<name>A0A431WTS1_9GAMM</name>
<evidence type="ECO:0000313" key="10">
    <source>
        <dbReference type="Proteomes" id="UP000267448"/>
    </source>
</evidence>
<keyword evidence="2 7" id="KW-0540">Nuclease</keyword>
<protein>
    <recommendedName>
        <fullName evidence="7">DNA mismatch repair protein MutH</fullName>
    </recommendedName>
    <alternativeName>
        <fullName evidence="7">Methyl-directed mismatch repair protein</fullName>
    </alternativeName>
</protein>
<evidence type="ECO:0000313" key="9">
    <source>
        <dbReference type="EMBL" id="RTR39022.1"/>
    </source>
</evidence>
<evidence type="ECO:0000256" key="6">
    <source>
        <dbReference type="ARBA" id="ARBA00023204"/>
    </source>
</evidence>
<comment type="caution">
    <text evidence="9">The sequence shown here is derived from an EMBL/GenBank/DDBJ whole genome shotgun (WGS) entry which is preliminary data.</text>
</comment>
<evidence type="ECO:0000256" key="3">
    <source>
        <dbReference type="ARBA" id="ARBA00022759"/>
    </source>
</evidence>
<dbReference type="EMBL" id="RXNU01000004">
    <property type="protein sequence ID" value="RTR39022.1"/>
    <property type="molecule type" value="Genomic_DNA"/>
</dbReference>
<dbReference type="GO" id="GO:0006298">
    <property type="term" value="P:mismatch repair"/>
    <property type="evidence" value="ECO:0007669"/>
    <property type="project" value="UniProtKB-UniRule"/>
</dbReference>
<dbReference type="OrthoDB" id="5634909at2"/>
<keyword evidence="3 7" id="KW-0255">Endonuclease</keyword>
<comment type="function">
    <text evidence="7">Sequence-specific endonuclease that cleaves unmethylated GATC sequences. It is involved in DNA mismatch repair.</text>
</comment>
<keyword evidence="6 7" id="KW-0234">DNA repair</keyword>
<dbReference type="Gene3D" id="3.40.600.10">
    <property type="entry name" value="DNA mismatch repair MutH/Restriction endonuclease, type II"/>
    <property type="match status" value="1"/>
</dbReference>